<organism evidence="10 11">
    <name type="scientific">Alligator mississippiensis</name>
    <name type="common">American alligator</name>
    <dbReference type="NCBI Taxonomy" id="8496"/>
    <lineage>
        <taxon>Eukaryota</taxon>
        <taxon>Metazoa</taxon>
        <taxon>Chordata</taxon>
        <taxon>Craniata</taxon>
        <taxon>Vertebrata</taxon>
        <taxon>Euteleostomi</taxon>
        <taxon>Archelosauria</taxon>
        <taxon>Archosauria</taxon>
        <taxon>Crocodylia</taxon>
        <taxon>Alligatoridae</taxon>
        <taxon>Alligatorinae</taxon>
        <taxon>Alligator</taxon>
    </lineage>
</organism>
<dbReference type="CDD" id="cd22912">
    <property type="entry name" value="HFD_H4"/>
    <property type="match status" value="1"/>
</dbReference>
<dbReference type="GO" id="GO:0030527">
    <property type="term" value="F:structural constituent of chromatin"/>
    <property type="evidence" value="ECO:0007669"/>
    <property type="project" value="InterPro"/>
</dbReference>
<keyword evidence="5 9" id="KW-0158">Chromosome</keyword>
<protein>
    <recommendedName>
        <fullName evidence="9">Histone H4</fullName>
    </recommendedName>
</protein>
<dbReference type="InterPro" id="IPR009072">
    <property type="entry name" value="Histone-fold"/>
</dbReference>
<keyword evidence="7 9" id="KW-0539">Nucleus</keyword>
<proteinExistence type="inferred from homology"/>
<evidence type="ECO:0000256" key="1">
    <source>
        <dbReference type="ARBA" id="ARBA00002001"/>
    </source>
</evidence>
<comment type="function">
    <text evidence="1 9">Core component of nucleosome. Nucleosomes wrap and compact DNA into chromatin, limiting DNA accessibility to the cellular machineries which require DNA as a template. Histones thereby play a central role in transcription regulation, DNA repair, DNA replication and chromosomal stability. DNA accessibility is regulated via a complex set of post-translational modifications of histones, also called histone code, and nucleosome remodeling.</text>
</comment>
<evidence type="ECO:0000256" key="2">
    <source>
        <dbReference type="ARBA" id="ARBA00004123"/>
    </source>
</evidence>
<dbReference type="GO" id="GO:0005634">
    <property type="term" value="C:nucleus"/>
    <property type="evidence" value="ECO:0007669"/>
    <property type="project" value="UniProtKB-SubCell"/>
</dbReference>
<dbReference type="Gene3D" id="1.10.20.10">
    <property type="entry name" value="Histone, subunit A"/>
    <property type="match status" value="1"/>
</dbReference>
<evidence type="ECO:0000313" key="11">
    <source>
        <dbReference type="Proteomes" id="UP000050525"/>
    </source>
</evidence>
<evidence type="ECO:0000256" key="9">
    <source>
        <dbReference type="RuleBase" id="RU000528"/>
    </source>
</evidence>
<keyword evidence="8 9" id="KW-0544">Nucleosome core</keyword>
<evidence type="ECO:0000256" key="6">
    <source>
        <dbReference type="ARBA" id="ARBA00023125"/>
    </source>
</evidence>
<dbReference type="Proteomes" id="UP000050525">
    <property type="component" value="Unassembled WGS sequence"/>
</dbReference>
<dbReference type="AlphaFoldDB" id="A0A151PD98"/>
<evidence type="ECO:0000256" key="5">
    <source>
        <dbReference type="ARBA" id="ARBA00022454"/>
    </source>
</evidence>
<evidence type="ECO:0000256" key="3">
    <source>
        <dbReference type="ARBA" id="ARBA00004286"/>
    </source>
</evidence>
<dbReference type="GO" id="GO:0046982">
    <property type="term" value="F:protein heterodimerization activity"/>
    <property type="evidence" value="ECO:0007669"/>
    <property type="project" value="InterPro"/>
</dbReference>
<reference evidence="10 11" key="1">
    <citation type="journal article" date="2012" name="Genome Biol.">
        <title>Sequencing three crocodilian genomes to illuminate the evolution of archosaurs and amniotes.</title>
        <authorList>
            <person name="St John J.A."/>
            <person name="Braun E.L."/>
            <person name="Isberg S.R."/>
            <person name="Miles L.G."/>
            <person name="Chong A.Y."/>
            <person name="Gongora J."/>
            <person name="Dalzell P."/>
            <person name="Moran C."/>
            <person name="Bed'hom B."/>
            <person name="Abzhanov A."/>
            <person name="Burgess S.C."/>
            <person name="Cooksey A.M."/>
            <person name="Castoe T.A."/>
            <person name="Crawford N.G."/>
            <person name="Densmore L.D."/>
            <person name="Drew J.C."/>
            <person name="Edwards S.V."/>
            <person name="Faircloth B.C."/>
            <person name="Fujita M.K."/>
            <person name="Greenwold M.J."/>
            <person name="Hoffmann F.G."/>
            <person name="Howard J.M."/>
            <person name="Iguchi T."/>
            <person name="Janes D.E."/>
            <person name="Khan S.Y."/>
            <person name="Kohno S."/>
            <person name="de Koning A.J."/>
            <person name="Lance S.L."/>
            <person name="McCarthy F.M."/>
            <person name="McCormack J.E."/>
            <person name="Merchant M.E."/>
            <person name="Peterson D.G."/>
            <person name="Pollock D.D."/>
            <person name="Pourmand N."/>
            <person name="Raney B.J."/>
            <person name="Roessler K.A."/>
            <person name="Sanford J.R."/>
            <person name="Sawyer R.H."/>
            <person name="Schmidt C.J."/>
            <person name="Triplett E.W."/>
            <person name="Tuberville T.D."/>
            <person name="Venegas-Anaya M."/>
            <person name="Howard J.T."/>
            <person name="Jarvis E.D."/>
            <person name="Guillette L.J.Jr."/>
            <person name="Glenn T.C."/>
            <person name="Green R.E."/>
            <person name="Ray D.A."/>
        </authorList>
    </citation>
    <scope>NUCLEOTIDE SEQUENCE [LARGE SCALE GENOMIC DNA]</scope>
    <source>
        <strain evidence="10">KSC_2009_1</strain>
    </source>
</reference>
<dbReference type="PRINTS" id="PR00623">
    <property type="entry name" value="HISTONEH4"/>
</dbReference>
<evidence type="ECO:0000256" key="7">
    <source>
        <dbReference type="ARBA" id="ARBA00023242"/>
    </source>
</evidence>
<evidence type="ECO:0000256" key="8">
    <source>
        <dbReference type="ARBA" id="ARBA00023269"/>
    </source>
</evidence>
<sequence>MHLTSFCEFYNQQVEQRIGKQVLYSDHFLSLASSVTSGSKGLGIGSTKRHRKVLYNIIRGITKLAIRCLAQYGGMKRISSLIYEETCGALKVLLENVIHDAITYMKHTKQKTITTMDMVYVLED</sequence>
<keyword evidence="6 9" id="KW-0238">DNA-binding</keyword>
<comment type="caution">
    <text evidence="10">The sequence shown here is derived from an EMBL/GenBank/DDBJ whole genome shotgun (WGS) entry which is preliminary data.</text>
</comment>
<dbReference type="GO" id="GO:0003677">
    <property type="term" value="F:DNA binding"/>
    <property type="evidence" value="ECO:0007669"/>
    <property type="project" value="UniProtKB-KW"/>
</dbReference>
<dbReference type="SMART" id="SM00417">
    <property type="entry name" value="H4"/>
    <property type="match status" value="1"/>
</dbReference>
<dbReference type="InterPro" id="IPR001951">
    <property type="entry name" value="Histone_H4"/>
</dbReference>
<evidence type="ECO:0000313" key="10">
    <source>
        <dbReference type="EMBL" id="KYO46904.1"/>
    </source>
</evidence>
<dbReference type="GO" id="GO:0000786">
    <property type="term" value="C:nucleosome"/>
    <property type="evidence" value="ECO:0007669"/>
    <property type="project" value="UniProtKB-KW"/>
</dbReference>
<evidence type="ECO:0000256" key="4">
    <source>
        <dbReference type="ARBA" id="ARBA00006564"/>
    </source>
</evidence>
<dbReference type="EMBL" id="AKHW03000487">
    <property type="protein sequence ID" value="KYO46904.1"/>
    <property type="molecule type" value="Genomic_DNA"/>
</dbReference>
<name>A0A151PD98_ALLMI</name>
<dbReference type="STRING" id="8496.A0A151PD98"/>
<dbReference type="SUPFAM" id="SSF47113">
    <property type="entry name" value="Histone-fold"/>
    <property type="match status" value="1"/>
</dbReference>
<dbReference type="PANTHER" id="PTHR10484">
    <property type="entry name" value="HISTONE H4"/>
    <property type="match status" value="1"/>
</dbReference>
<comment type="similarity">
    <text evidence="4 9">Belongs to the histone H4 family.</text>
</comment>
<comment type="subunit">
    <text evidence="9">The nucleosome is a histone octamer containing two molecules each of H2A, H2B, H3 and H4 assembled in one H3-H4 heterotetramer and two H2A-H2B heterodimers. The octamer wraps approximately 147 bp of DNA.</text>
</comment>
<comment type="subcellular location">
    <subcellularLocation>
        <location evidence="3">Chromosome</location>
    </subcellularLocation>
    <subcellularLocation>
        <location evidence="2">Nucleus</location>
    </subcellularLocation>
</comment>
<gene>
    <name evidence="10" type="ORF">Y1Q_0014479</name>
</gene>
<keyword evidence="11" id="KW-1185">Reference proteome</keyword>
<accession>A0A151PD98</accession>